<reference evidence="2" key="1">
    <citation type="journal article" date="2019" name="Int. J. Syst. Evol. Microbiol.">
        <title>The Global Catalogue of Microorganisms (GCM) 10K type strain sequencing project: providing services to taxonomists for standard genome sequencing and annotation.</title>
        <authorList>
            <consortium name="The Broad Institute Genomics Platform"/>
            <consortium name="The Broad Institute Genome Sequencing Center for Infectious Disease"/>
            <person name="Wu L."/>
            <person name="Ma J."/>
        </authorList>
    </citation>
    <scope>NUCLEOTIDE SEQUENCE [LARGE SCALE GENOMIC DNA]</scope>
    <source>
        <strain evidence="2">KCTC 42107</strain>
    </source>
</reference>
<sequence>MIFPVIIVLAILILARVLMPDLSKLKYSKDLQQKVEIYGVQVGDELDMVLPVNRFEVQVFVKGVINEEGKLAISRDEKLYKKVKKGKILAKVTSISMGGMKIEFFEKVSQA</sequence>
<proteinExistence type="predicted"/>
<accession>A0ABW5NPA1</accession>
<evidence type="ECO:0000313" key="2">
    <source>
        <dbReference type="Proteomes" id="UP001597480"/>
    </source>
</evidence>
<comment type="caution">
    <text evidence="1">The sequence shown here is derived from an EMBL/GenBank/DDBJ whole genome shotgun (WGS) entry which is preliminary data.</text>
</comment>
<gene>
    <name evidence="1" type="ORF">ACFSR3_02235</name>
</gene>
<organism evidence="1 2">
    <name type="scientific">Flavobacterium suzhouense</name>
    <dbReference type="NCBI Taxonomy" id="1529638"/>
    <lineage>
        <taxon>Bacteria</taxon>
        <taxon>Pseudomonadati</taxon>
        <taxon>Bacteroidota</taxon>
        <taxon>Flavobacteriia</taxon>
        <taxon>Flavobacteriales</taxon>
        <taxon>Flavobacteriaceae</taxon>
        <taxon>Flavobacterium</taxon>
    </lineage>
</organism>
<protein>
    <recommendedName>
        <fullName evidence="3">NfeD-like C-terminal domain-containing protein</fullName>
    </recommendedName>
</protein>
<evidence type="ECO:0000313" key="1">
    <source>
        <dbReference type="EMBL" id="MFD2600864.1"/>
    </source>
</evidence>
<keyword evidence="2" id="KW-1185">Reference proteome</keyword>
<name>A0ABW5NPA1_9FLAO</name>
<evidence type="ECO:0008006" key="3">
    <source>
        <dbReference type="Google" id="ProtNLM"/>
    </source>
</evidence>
<dbReference type="Proteomes" id="UP001597480">
    <property type="component" value="Unassembled WGS sequence"/>
</dbReference>
<dbReference type="RefSeq" id="WP_379819537.1">
    <property type="nucleotide sequence ID" value="NZ_JBHUMD010000004.1"/>
</dbReference>
<dbReference type="EMBL" id="JBHUMD010000004">
    <property type="protein sequence ID" value="MFD2600864.1"/>
    <property type="molecule type" value="Genomic_DNA"/>
</dbReference>